<feature type="domain" description="NADH:flavin oxidoreductase/NADH oxidase N-terminal" evidence="3">
    <location>
        <begin position="9"/>
        <end position="115"/>
    </location>
</feature>
<protein>
    <recommendedName>
        <fullName evidence="3">NADH:flavin oxidoreductase/NADH oxidase N-terminal domain-containing protein</fullName>
    </recommendedName>
</protein>
<proteinExistence type="predicted"/>
<evidence type="ECO:0000313" key="4">
    <source>
        <dbReference type="EMBL" id="BDT03137.1"/>
    </source>
</evidence>
<evidence type="ECO:0000259" key="3">
    <source>
        <dbReference type="Pfam" id="PF00724"/>
    </source>
</evidence>
<dbReference type="SUPFAM" id="SSF51395">
    <property type="entry name" value="FMN-linked oxidoreductases"/>
    <property type="match status" value="1"/>
</dbReference>
<keyword evidence="2" id="KW-0560">Oxidoreductase</keyword>
<dbReference type="Gene3D" id="3.20.20.70">
    <property type="entry name" value="Aldolase class I"/>
    <property type="match status" value="1"/>
</dbReference>
<gene>
    <name evidence="4" type="ORF">SHM_07830</name>
</gene>
<dbReference type="Pfam" id="PF00724">
    <property type="entry name" value="Oxidored_FMN"/>
    <property type="match status" value="1"/>
</dbReference>
<dbReference type="Proteomes" id="UP001163387">
    <property type="component" value="Chromosome"/>
</dbReference>
<dbReference type="EMBL" id="AP026933">
    <property type="protein sequence ID" value="BDT03137.1"/>
    <property type="molecule type" value="Genomic_DNA"/>
</dbReference>
<organism evidence="4 5">
    <name type="scientific">Spiroplasma ixodetis</name>
    <dbReference type="NCBI Taxonomy" id="2141"/>
    <lineage>
        <taxon>Bacteria</taxon>
        <taxon>Bacillati</taxon>
        <taxon>Mycoplasmatota</taxon>
        <taxon>Mollicutes</taxon>
        <taxon>Entomoplasmatales</taxon>
        <taxon>Spiroplasmataceae</taxon>
        <taxon>Spiroplasma</taxon>
    </lineage>
</organism>
<keyword evidence="5" id="KW-1185">Reference proteome</keyword>
<dbReference type="PANTHER" id="PTHR43656:SF2">
    <property type="entry name" value="BINDING OXIDOREDUCTASE, PUTATIVE (AFU_ORTHOLOGUE AFUA_2G08260)-RELATED"/>
    <property type="match status" value="1"/>
</dbReference>
<dbReference type="RefSeq" id="WP_281749248.1">
    <property type="nucleotide sequence ID" value="NZ_AP026933.1"/>
</dbReference>
<dbReference type="InterPro" id="IPR001155">
    <property type="entry name" value="OxRdtase_FMN_N"/>
</dbReference>
<evidence type="ECO:0000256" key="2">
    <source>
        <dbReference type="ARBA" id="ARBA00023002"/>
    </source>
</evidence>
<dbReference type="InterPro" id="IPR051799">
    <property type="entry name" value="NADH_flavin_oxidoreductase"/>
</dbReference>
<reference evidence="4 5" key="1">
    <citation type="journal article" date="2022" name="Front. Microbiol.">
        <title>Male-killing mechanisms vary between Spiroplasma species.</title>
        <authorList>
            <person name="Arai H."/>
            <person name="Inoue M."/>
            <person name="Kageyama D."/>
        </authorList>
    </citation>
    <scope>NUCLEOTIDE SEQUENCE [LARGE SCALE GENOMIC DNA]</scope>
    <source>
        <strain evidence="5">sHm</strain>
    </source>
</reference>
<dbReference type="InterPro" id="IPR013785">
    <property type="entry name" value="Aldolase_TIM"/>
</dbReference>
<sequence>MNLVFSAANDEHIDSLKQVANAMKSKGAKAILQLAHSGRFSIISLNRLGYVVGPSKQSFMYPFPHEVQELSIKQIKELIKDYQKATLRAIEAGFDGVEISSAQKLNLSRKVDNKSNLLLNFIK</sequence>
<accession>A0ABM8BTV1</accession>
<evidence type="ECO:0000256" key="1">
    <source>
        <dbReference type="ARBA" id="ARBA00022630"/>
    </source>
</evidence>
<dbReference type="PANTHER" id="PTHR43656">
    <property type="entry name" value="BINDING OXIDOREDUCTASE, PUTATIVE (AFU_ORTHOLOGUE AFUA_2G08260)-RELATED"/>
    <property type="match status" value="1"/>
</dbReference>
<keyword evidence="1" id="KW-0285">Flavoprotein</keyword>
<name>A0ABM8BTV1_9MOLU</name>
<evidence type="ECO:0000313" key="5">
    <source>
        <dbReference type="Proteomes" id="UP001163387"/>
    </source>
</evidence>